<dbReference type="AlphaFoldDB" id="A0A6J7Q6D1"/>
<proteinExistence type="predicted"/>
<accession>A0A6J7Q6D1</accession>
<evidence type="ECO:0000313" key="2">
    <source>
        <dbReference type="EMBL" id="CAB4741886.1"/>
    </source>
</evidence>
<protein>
    <submittedName>
        <fullName evidence="4">Unannotated protein</fullName>
    </submittedName>
</protein>
<evidence type="ECO:0000313" key="3">
    <source>
        <dbReference type="EMBL" id="CAB4902166.1"/>
    </source>
</evidence>
<dbReference type="EMBL" id="CAFBOS010000162">
    <property type="protein sequence ID" value="CAB5011223.1"/>
    <property type="molecule type" value="Genomic_DNA"/>
</dbReference>
<gene>
    <name evidence="2" type="ORF">UFOPK2754_01234</name>
    <name evidence="3" type="ORF">UFOPK3543_00923</name>
    <name evidence="4" type="ORF">UFOPK3967_02244</name>
</gene>
<evidence type="ECO:0000313" key="4">
    <source>
        <dbReference type="EMBL" id="CAB5011223.1"/>
    </source>
</evidence>
<organism evidence="4">
    <name type="scientific">freshwater metagenome</name>
    <dbReference type="NCBI Taxonomy" id="449393"/>
    <lineage>
        <taxon>unclassified sequences</taxon>
        <taxon>metagenomes</taxon>
        <taxon>ecological metagenomes</taxon>
    </lineage>
</organism>
<sequence length="185" mass="20622">MSDEHESTQSELPVSDADVRDELPAELDVTALDSDYLFPNNSRRRIPGYTYVGVGALCILLWAWRRDHEPILSNKGFFFVGIGLVLFGLYHLQAGWNLAVDERDALVAATRKVGFPVGHASAQLGWRGIRSRPTWRILLYSNEPSPLKRGLVMVDGVDAAIVSSYIEENPEDWSDYMEGVSPGQT</sequence>
<keyword evidence="1" id="KW-0472">Membrane</keyword>
<keyword evidence="1" id="KW-0812">Transmembrane</keyword>
<keyword evidence="1" id="KW-1133">Transmembrane helix</keyword>
<dbReference type="EMBL" id="CAFBMH010000024">
    <property type="protein sequence ID" value="CAB4902166.1"/>
    <property type="molecule type" value="Genomic_DNA"/>
</dbReference>
<feature type="transmembrane region" description="Helical" evidence="1">
    <location>
        <begin position="46"/>
        <end position="64"/>
    </location>
</feature>
<reference evidence="4" key="1">
    <citation type="submission" date="2020-05" db="EMBL/GenBank/DDBJ databases">
        <authorList>
            <person name="Chiriac C."/>
            <person name="Salcher M."/>
            <person name="Ghai R."/>
            <person name="Kavagutti S V."/>
        </authorList>
    </citation>
    <scope>NUCLEOTIDE SEQUENCE</scope>
</reference>
<feature type="transmembrane region" description="Helical" evidence="1">
    <location>
        <begin position="76"/>
        <end position="96"/>
    </location>
</feature>
<name>A0A6J7Q6D1_9ZZZZ</name>
<evidence type="ECO:0000256" key="1">
    <source>
        <dbReference type="SAM" id="Phobius"/>
    </source>
</evidence>
<dbReference type="EMBL" id="CAEZYR010000038">
    <property type="protein sequence ID" value="CAB4741886.1"/>
    <property type="molecule type" value="Genomic_DNA"/>
</dbReference>